<dbReference type="Proteomes" id="UP000887116">
    <property type="component" value="Unassembled WGS sequence"/>
</dbReference>
<protein>
    <submittedName>
        <fullName evidence="1">Uncharacterized protein</fullName>
    </submittedName>
</protein>
<sequence>MGLCATLQPRASKACPIGLTYTRQKDKSKYRAQVRFEKASQNHSSGTNKTPYDRVKHCREHKRMNAAELIKDSASTSLARVVEIIQEDDEIASTLTSDCVGIDCVRSLFMKTH</sequence>
<dbReference type="AlphaFoldDB" id="A0A8X6LL90"/>
<comment type="caution">
    <text evidence="1">The sequence shown here is derived from an EMBL/GenBank/DDBJ whole genome shotgun (WGS) entry which is preliminary data.</text>
</comment>
<gene>
    <name evidence="1" type="ORF">TNCT_646261</name>
</gene>
<proteinExistence type="predicted"/>
<keyword evidence="2" id="KW-1185">Reference proteome</keyword>
<reference evidence="1" key="1">
    <citation type="submission" date="2020-07" db="EMBL/GenBank/DDBJ databases">
        <title>Multicomponent nature underlies the extraordinary mechanical properties of spider dragline silk.</title>
        <authorList>
            <person name="Kono N."/>
            <person name="Nakamura H."/>
            <person name="Mori M."/>
            <person name="Yoshida Y."/>
            <person name="Ohtoshi R."/>
            <person name="Malay A.D."/>
            <person name="Moran D.A.P."/>
            <person name="Tomita M."/>
            <person name="Numata K."/>
            <person name="Arakawa K."/>
        </authorList>
    </citation>
    <scope>NUCLEOTIDE SEQUENCE</scope>
</reference>
<organism evidence="1 2">
    <name type="scientific">Trichonephila clavata</name>
    <name type="common">Joro spider</name>
    <name type="synonym">Nephila clavata</name>
    <dbReference type="NCBI Taxonomy" id="2740835"/>
    <lineage>
        <taxon>Eukaryota</taxon>
        <taxon>Metazoa</taxon>
        <taxon>Ecdysozoa</taxon>
        <taxon>Arthropoda</taxon>
        <taxon>Chelicerata</taxon>
        <taxon>Arachnida</taxon>
        <taxon>Araneae</taxon>
        <taxon>Araneomorphae</taxon>
        <taxon>Entelegynae</taxon>
        <taxon>Araneoidea</taxon>
        <taxon>Nephilidae</taxon>
        <taxon>Trichonephila</taxon>
    </lineage>
</organism>
<evidence type="ECO:0000313" key="2">
    <source>
        <dbReference type="Proteomes" id="UP000887116"/>
    </source>
</evidence>
<accession>A0A8X6LL90</accession>
<name>A0A8X6LL90_TRICU</name>
<dbReference type="EMBL" id="BMAO01017320">
    <property type="protein sequence ID" value="GFR14861.1"/>
    <property type="molecule type" value="Genomic_DNA"/>
</dbReference>
<evidence type="ECO:0000313" key="1">
    <source>
        <dbReference type="EMBL" id="GFR14861.1"/>
    </source>
</evidence>